<gene>
    <name evidence="8" type="ORF">CONLIGDRAFT_655258</name>
</gene>
<evidence type="ECO:0000256" key="4">
    <source>
        <dbReference type="ARBA" id="ARBA00022989"/>
    </source>
</evidence>
<protein>
    <submittedName>
        <fullName evidence="8">DUF1977-domain-containing protein</fullName>
    </submittedName>
</protein>
<dbReference type="FunCoup" id="A0A1J7IIJ9">
    <property type="interactions" value="165"/>
</dbReference>
<evidence type="ECO:0000313" key="9">
    <source>
        <dbReference type="Proteomes" id="UP000182658"/>
    </source>
</evidence>
<dbReference type="GO" id="GO:0071218">
    <property type="term" value="P:cellular response to misfolded protein"/>
    <property type="evidence" value="ECO:0007669"/>
    <property type="project" value="TreeGrafter"/>
</dbReference>
<dbReference type="EMBL" id="KV875099">
    <property type="protein sequence ID" value="OIW27205.1"/>
    <property type="molecule type" value="Genomic_DNA"/>
</dbReference>
<feature type="compositionally biased region" description="Basic and acidic residues" evidence="6">
    <location>
        <begin position="18"/>
        <end position="31"/>
    </location>
</feature>
<sequence length="357" mass="39481">MPDAKASGASASGGGAARNRDHNQGNQERKYTVEQKAAVLRIRACQPTAFYEILAVQKSCSDADIKKAYRKQSLLTHPDKNGHEHADEAFKMVSRAFSVLGDKEKREKFDRFGTDPDSRFESARQQNPFAGGGFGRQAAAGGGGGGRGGGGWEDEISPEEMFARFFGGGGFGGPFGGFDTGPQFVFNFGGGPGVRVHQFGGARPRRRPRDPNQPQQETSLTSTIMGLLPILLLFIFPLLSSIFGGDSTPAVPNMAFDFPQPPVYTAERTMPNLHVKYFVDPKDISQYSNYKLNQLDKTAEVNFVRRLKMECDNEVLMQRRLEQEARGWIYQDPVKMEVARNLDMPACRRLQQLGIVF</sequence>
<feature type="domain" description="J" evidence="7">
    <location>
        <begin position="49"/>
        <end position="113"/>
    </location>
</feature>
<keyword evidence="2" id="KW-0812">Transmembrane</keyword>
<dbReference type="OrthoDB" id="1507364at2759"/>
<reference evidence="8 9" key="1">
    <citation type="submission" date="2016-10" db="EMBL/GenBank/DDBJ databases">
        <title>Draft genome sequence of Coniochaeta ligniaria NRRL30616, a lignocellulolytic fungus for bioabatement of inhibitors in plant biomass hydrolysates.</title>
        <authorList>
            <consortium name="DOE Joint Genome Institute"/>
            <person name="Jimenez D.J."/>
            <person name="Hector R.E."/>
            <person name="Riley R."/>
            <person name="Sun H."/>
            <person name="Grigoriev I.V."/>
            <person name="Van Elsas J.D."/>
            <person name="Nichols N.N."/>
        </authorList>
    </citation>
    <scope>NUCLEOTIDE SEQUENCE [LARGE SCALE GENOMIC DNA]</scope>
    <source>
        <strain evidence="8 9">NRRL 30616</strain>
    </source>
</reference>
<accession>A0A1J7IIJ9</accession>
<name>A0A1J7IIJ9_9PEZI</name>
<evidence type="ECO:0000259" key="7">
    <source>
        <dbReference type="PROSITE" id="PS50076"/>
    </source>
</evidence>
<keyword evidence="4" id="KW-1133">Transmembrane helix</keyword>
<dbReference type="SUPFAM" id="SSF46565">
    <property type="entry name" value="Chaperone J-domain"/>
    <property type="match status" value="1"/>
</dbReference>
<dbReference type="PANTHER" id="PTHR43908:SF3">
    <property type="entry name" value="AT29763P-RELATED"/>
    <property type="match status" value="1"/>
</dbReference>
<comment type="subcellular location">
    <subcellularLocation>
        <location evidence="1">Endoplasmic reticulum membrane</location>
        <topology evidence="1">Single-pass membrane protein</topology>
    </subcellularLocation>
</comment>
<dbReference type="SMART" id="SM00271">
    <property type="entry name" value="DnaJ"/>
    <property type="match status" value="1"/>
</dbReference>
<dbReference type="CDD" id="cd06257">
    <property type="entry name" value="DnaJ"/>
    <property type="match status" value="1"/>
</dbReference>
<evidence type="ECO:0000313" key="8">
    <source>
        <dbReference type="EMBL" id="OIW27205.1"/>
    </source>
</evidence>
<dbReference type="InterPro" id="IPR036869">
    <property type="entry name" value="J_dom_sf"/>
</dbReference>
<dbReference type="InterPro" id="IPR051100">
    <property type="entry name" value="DnaJ_subfamily_B/C"/>
</dbReference>
<dbReference type="InParanoid" id="A0A1J7IIJ9"/>
<organism evidence="8 9">
    <name type="scientific">Coniochaeta ligniaria NRRL 30616</name>
    <dbReference type="NCBI Taxonomy" id="1408157"/>
    <lineage>
        <taxon>Eukaryota</taxon>
        <taxon>Fungi</taxon>
        <taxon>Dikarya</taxon>
        <taxon>Ascomycota</taxon>
        <taxon>Pezizomycotina</taxon>
        <taxon>Sordariomycetes</taxon>
        <taxon>Sordariomycetidae</taxon>
        <taxon>Coniochaetales</taxon>
        <taxon>Coniochaetaceae</taxon>
        <taxon>Coniochaeta</taxon>
    </lineage>
</organism>
<dbReference type="PRINTS" id="PR00625">
    <property type="entry name" value="JDOMAIN"/>
</dbReference>
<dbReference type="PROSITE" id="PS50076">
    <property type="entry name" value="DNAJ_2"/>
    <property type="match status" value="1"/>
</dbReference>
<evidence type="ECO:0000256" key="5">
    <source>
        <dbReference type="ARBA" id="ARBA00023136"/>
    </source>
</evidence>
<dbReference type="Pfam" id="PF00226">
    <property type="entry name" value="DnaJ"/>
    <property type="match status" value="1"/>
</dbReference>
<dbReference type="InterPro" id="IPR001623">
    <property type="entry name" value="DnaJ_domain"/>
</dbReference>
<evidence type="ECO:0000256" key="6">
    <source>
        <dbReference type="SAM" id="MobiDB-lite"/>
    </source>
</evidence>
<dbReference type="Proteomes" id="UP000182658">
    <property type="component" value="Unassembled WGS sequence"/>
</dbReference>
<dbReference type="AlphaFoldDB" id="A0A1J7IIJ9"/>
<dbReference type="PROSITE" id="PS00636">
    <property type="entry name" value="DNAJ_1"/>
    <property type="match status" value="1"/>
</dbReference>
<dbReference type="GO" id="GO:0005789">
    <property type="term" value="C:endoplasmic reticulum membrane"/>
    <property type="evidence" value="ECO:0007669"/>
    <property type="project" value="UniProtKB-SubCell"/>
</dbReference>
<dbReference type="STRING" id="1408157.A0A1J7IIJ9"/>
<feature type="region of interest" description="Disordered" evidence="6">
    <location>
        <begin position="197"/>
        <end position="220"/>
    </location>
</feature>
<keyword evidence="5" id="KW-0472">Membrane</keyword>
<feature type="compositionally biased region" description="Basic and acidic residues" evidence="6">
    <location>
        <begin position="109"/>
        <end position="122"/>
    </location>
</feature>
<dbReference type="PANTHER" id="PTHR43908">
    <property type="entry name" value="AT29763P-RELATED"/>
    <property type="match status" value="1"/>
</dbReference>
<dbReference type="InterPro" id="IPR018253">
    <property type="entry name" value="DnaJ_domain_CS"/>
</dbReference>
<feature type="compositionally biased region" description="Gly residues" evidence="6">
    <location>
        <begin position="130"/>
        <end position="151"/>
    </location>
</feature>
<keyword evidence="3" id="KW-0256">Endoplasmic reticulum</keyword>
<feature type="compositionally biased region" description="Low complexity" evidence="6">
    <location>
        <begin position="1"/>
        <end position="10"/>
    </location>
</feature>
<dbReference type="GO" id="GO:0030544">
    <property type="term" value="F:Hsp70 protein binding"/>
    <property type="evidence" value="ECO:0007669"/>
    <property type="project" value="TreeGrafter"/>
</dbReference>
<dbReference type="Pfam" id="PF09320">
    <property type="entry name" value="DUF1977"/>
    <property type="match status" value="1"/>
</dbReference>
<evidence type="ECO:0000256" key="1">
    <source>
        <dbReference type="ARBA" id="ARBA00004389"/>
    </source>
</evidence>
<proteinExistence type="predicted"/>
<dbReference type="InterPro" id="IPR015399">
    <property type="entry name" value="DUF1977_DnaJ-like"/>
</dbReference>
<dbReference type="FunFam" id="1.10.287.110:FF:000069">
    <property type="entry name" value="ER associated DnaJ chaperone"/>
    <property type="match status" value="1"/>
</dbReference>
<feature type="region of interest" description="Disordered" evidence="6">
    <location>
        <begin position="1"/>
        <end position="31"/>
    </location>
</feature>
<keyword evidence="9" id="KW-1185">Reference proteome</keyword>
<dbReference type="Gene3D" id="1.10.287.110">
    <property type="entry name" value="DnaJ domain"/>
    <property type="match status" value="1"/>
</dbReference>
<evidence type="ECO:0000256" key="2">
    <source>
        <dbReference type="ARBA" id="ARBA00022692"/>
    </source>
</evidence>
<feature type="region of interest" description="Disordered" evidence="6">
    <location>
        <begin position="109"/>
        <end position="154"/>
    </location>
</feature>
<evidence type="ECO:0000256" key="3">
    <source>
        <dbReference type="ARBA" id="ARBA00022824"/>
    </source>
</evidence>